<evidence type="ECO:0000313" key="3">
    <source>
        <dbReference type="EMBL" id="KAF5385464.1"/>
    </source>
</evidence>
<evidence type="ECO:0000256" key="1">
    <source>
        <dbReference type="ARBA" id="ARBA00013064"/>
    </source>
</evidence>
<evidence type="ECO:0000259" key="2">
    <source>
        <dbReference type="SMART" id="SM00226"/>
    </source>
</evidence>
<comment type="caution">
    <text evidence="3">The sequence shown here is derived from an EMBL/GenBank/DDBJ whole genome shotgun (WGS) entry which is preliminary data.</text>
</comment>
<dbReference type="Gene3D" id="3.40.50.2300">
    <property type="match status" value="1"/>
</dbReference>
<dbReference type="InterPro" id="IPR036196">
    <property type="entry name" value="Ptyr_pPase_sf"/>
</dbReference>
<accession>A0A8H5M9A5</accession>
<proteinExistence type="predicted"/>
<dbReference type="InterPro" id="IPR050438">
    <property type="entry name" value="LMW_PTPase"/>
</dbReference>
<dbReference type="SMART" id="SM00226">
    <property type="entry name" value="LMWPc"/>
    <property type="match status" value="1"/>
</dbReference>
<sequence>MPDLKVLIVCLGTFRVLRIAEQPLSENGLQEIYAAHRWAKPSSETWPSREVKIIGRNPSNTAVVQHHTTLVKDQTIGASHSPELKVAVDIDPPIPENRTVATCERILAADESNLRNLERLKPKNSTANISLWGSYLDNNEPIPDPYYGGMNGFEDVYQQCVALSDAFLDKVAGETM</sequence>
<name>A0A8H5M9A5_9AGAR</name>
<dbReference type="AlphaFoldDB" id="A0A8H5M9A5"/>
<evidence type="ECO:0000313" key="4">
    <source>
        <dbReference type="Proteomes" id="UP000518752"/>
    </source>
</evidence>
<protein>
    <recommendedName>
        <fullName evidence="1">protein-tyrosine-phosphatase</fullName>
        <ecNumber evidence="1">3.1.3.48</ecNumber>
    </recommendedName>
</protein>
<organism evidence="3 4">
    <name type="scientific">Collybiopsis confluens</name>
    <dbReference type="NCBI Taxonomy" id="2823264"/>
    <lineage>
        <taxon>Eukaryota</taxon>
        <taxon>Fungi</taxon>
        <taxon>Dikarya</taxon>
        <taxon>Basidiomycota</taxon>
        <taxon>Agaricomycotina</taxon>
        <taxon>Agaricomycetes</taxon>
        <taxon>Agaricomycetidae</taxon>
        <taxon>Agaricales</taxon>
        <taxon>Marasmiineae</taxon>
        <taxon>Omphalotaceae</taxon>
        <taxon>Collybiopsis</taxon>
    </lineage>
</organism>
<dbReference type="OrthoDB" id="3388at2759"/>
<dbReference type="PANTHER" id="PTHR11717">
    <property type="entry name" value="LOW MOLECULAR WEIGHT PROTEIN TYROSINE PHOSPHATASE"/>
    <property type="match status" value="1"/>
</dbReference>
<dbReference type="Proteomes" id="UP000518752">
    <property type="component" value="Unassembled WGS sequence"/>
</dbReference>
<gene>
    <name evidence="3" type="ORF">D9757_005404</name>
</gene>
<reference evidence="3 4" key="1">
    <citation type="journal article" date="2020" name="ISME J.">
        <title>Uncovering the hidden diversity of litter-decomposition mechanisms in mushroom-forming fungi.</title>
        <authorList>
            <person name="Floudas D."/>
            <person name="Bentzer J."/>
            <person name="Ahren D."/>
            <person name="Johansson T."/>
            <person name="Persson P."/>
            <person name="Tunlid A."/>
        </authorList>
    </citation>
    <scope>NUCLEOTIDE SEQUENCE [LARGE SCALE GENOMIC DNA]</scope>
    <source>
        <strain evidence="3 4">CBS 406.79</strain>
    </source>
</reference>
<dbReference type="EC" id="3.1.3.48" evidence="1"/>
<dbReference type="EMBL" id="JAACJN010000040">
    <property type="protein sequence ID" value="KAF5385464.1"/>
    <property type="molecule type" value="Genomic_DNA"/>
</dbReference>
<dbReference type="InterPro" id="IPR023485">
    <property type="entry name" value="Ptyr_pPase"/>
</dbReference>
<dbReference type="PANTHER" id="PTHR11717:SF7">
    <property type="entry name" value="LOW MOLECULAR WEIGHT PHOSPHOTYROSINE PROTEIN PHOSPHATASE"/>
    <property type="match status" value="1"/>
</dbReference>
<feature type="domain" description="Phosphotyrosine protein phosphatase I" evidence="2">
    <location>
        <begin position="51"/>
        <end position="170"/>
    </location>
</feature>
<keyword evidence="4" id="KW-1185">Reference proteome</keyword>
<dbReference type="Pfam" id="PF01451">
    <property type="entry name" value="LMWPc"/>
    <property type="match status" value="1"/>
</dbReference>
<dbReference type="GO" id="GO:0004725">
    <property type="term" value="F:protein tyrosine phosphatase activity"/>
    <property type="evidence" value="ECO:0007669"/>
    <property type="project" value="UniProtKB-EC"/>
</dbReference>
<dbReference type="SUPFAM" id="SSF52788">
    <property type="entry name" value="Phosphotyrosine protein phosphatases I"/>
    <property type="match status" value="1"/>
</dbReference>